<evidence type="ECO:0000256" key="5">
    <source>
        <dbReference type="ARBA" id="ARBA00010617"/>
    </source>
</evidence>
<dbReference type="InterPro" id="IPR002401">
    <property type="entry name" value="Cyt_P450_E_grp-I"/>
</dbReference>
<feature type="binding site" description="axial binding residue" evidence="14">
    <location>
        <position position="477"/>
    </location>
    <ligand>
        <name>heme</name>
        <dbReference type="ChEBI" id="CHEBI:30413"/>
    </ligand>
    <ligandPart>
        <name>Fe</name>
        <dbReference type="ChEBI" id="CHEBI:18248"/>
    </ligandPart>
</feature>
<evidence type="ECO:0000256" key="3">
    <source>
        <dbReference type="ARBA" id="ARBA00004174"/>
    </source>
</evidence>
<proteinExistence type="inferred from homology"/>
<dbReference type="InterPro" id="IPR001128">
    <property type="entry name" value="Cyt_P450"/>
</dbReference>
<dbReference type="PANTHER" id="PTHR24300:SF413">
    <property type="entry name" value="CYTOCHROME P450 18A1"/>
    <property type="match status" value="1"/>
</dbReference>
<dbReference type="GO" id="GO:0006082">
    <property type="term" value="P:organic acid metabolic process"/>
    <property type="evidence" value="ECO:0007669"/>
    <property type="project" value="TreeGrafter"/>
</dbReference>
<gene>
    <name evidence="18" type="primary">LOC114251017</name>
</gene>
<evidence type="ECO:0000256" key="7">
    <source>
        <dbReference type="ARBA" id="ARBA00022723"/>
    </source>
</evidence>
<dbReference type="PROSITE" id="PS00086">
    <property type="entry name" value="CYTOCHROME_P450"/>
    <property type="match status" value="1"/>
</dbReference>
<dbReference type="InterPro" id="IPR050182">
    <property type="entry name" value="Cytochrome_P450_fam2"/>
</dbReference>
<protein>
    <submittedName>
        <fullName evidence="18">Cytochrome P450 18a1-like</fullName>
    </submittedName>
</protein>
<keyword evidence="11 14" id="KW-0408">Iron</keyword>
<dbReference type="GO" id="GO:0008395">
    <property type="term" value="F:steroid hydroxylase activity"/>
    <property type="evidence" value="ECO:0007669"/>
    <property type="project" value="TreeGrafter"/>
</dbReference>
<keyword evidence="16" id="KW-1133">Transmembrane helix</keyword>
<dbReference type="PRINTS" id="PR00385">
    <property type="entry name" value="P450"/>
</dbReference>
<sequence length="533" mass="61999">MLIYTRIISILGMWTKLDTYIELYNGYMQDILDRKHRTMDLLFLVLLGLLFLFLKRTIYYYMYLPPGPWGIPFLGYLPFMKSSPHAMYSRMADKYGEISSIKLGNHLVVCLNSPKLVKELFSRSDSIARPRTPLNEIMEGRGIVLSEGILWQKQRQFLHEKFRALGVKVWPKQRFEKFIIMEIEEFITDLIKLNGAPVDPTLLLGRHVHNIICQLMMSFRFEEDDQEFGIFNEKISRGMKLYGSIHASEYVRQYLKLPGKKTILDEMKRSLADISEFHANKIRERIDYRATHPYDEPADLLDYYLDNIEARKSRKRFPDIFPGVDPEKQVVQVMNDLFSAGMETSRTTLSWTLLMMIHEPDVAAKVRAQLRETVHPGELVTLDHRPELPYLEAVLFETLRCVSLVPLGTTHVNTTEWKVDKYVIPKGAHIIPLIGKMNNDSKVYPEPDKFKPERFLRDGQFHIPDSYMAFGVGQRLCLGIQLARMQLFLFFANIMNRFELSLPEGAEMPPLEGFMAATHTPLPYSLCFHKIDN</sequence>
<dbReference type="PANTHER" id="PTHR24300">
    <property type="entry name" value="CYTOCHROME P450 508A4-RELATED"/>
    <property type="match status" value="1"/>
</dbReference>
<dbReference type="OrthoDB" id="1055148at2759"/>
<evidence type="ECO:0000256" key="4">
    <source>
        <dbReference type="ARBA" id="ARBA00004406"/>
    </source>
</evidence>
<name>A0A6J2KH98_BOMMA</name>
<dbReference type="GO" id="GO:0006805">
    <property type="term" value="P:xenobiotic metabolic process"/>
    <property type="evidence" value="ECO:0007669"/>
    <property type="project" value="TreeGrafter"/>
</dbReference>
<dbReference type="Proteomes" id="UP000504629">
    <property type="component" value="Unplaced"/>
</dbReference>
<organism evidence="17 18">
    <name type="scientific">Bombyx mandarina</name>
    <name type="common">Wild silk moth</name>
    <name type="synonym">Wild silkworm</name>
    <dbReference type="NCBI Taxonomy" id="7092"/>
    <lineage>
        <taxon>Eukaryota</taxon>
        <taxon>Metazoa</taxon>
        <taxon>Ecdysozoa</taxon>
        <taxon>Arthropoda</taxon>
        <taxon>Hexapoda</taxon>
        <taxon>Insecta</taxon>
        <taxon>Pterygota</taxon>
        <taxon>Neoptera</taxon>
        <taxon>Endopterygota</taxon>
        <taxon>Lepidoptera</taxon>
        <taxon>Glossata</taxon>
        <taxon>Ditrysia</taxon>
        <taxon>Bombycoidea</taxon>
        <taxon>Bombycidae</taxon>
        <taxon>Bombycinae</taxon>
        <taxon>Bombyx</taxon>
    </lineage>
</organism>
<evidence type="ECO:0000256" key="11">
    <source>
        <dbReference type="ARBA" id="ARBA00023004"/>
    </source>
</evidence>
<evidence type="ECO:0000313" key="17">
    <source>
        <dbReference type="Proteomes" id="UP000504629"/>
    </source>
</evidence>
<evidence type="ECO:0000256" key="13">
    <source>
        <dbReference type="ARBA" id="ARBA00023136"/>
    </source>
</evidence>
<dbReference type="PRINTS" id="PR00463">
    <property type="entry name" value="EP450I"/>
</dbReference>
<keyword evidence="9" id="KW-0492">Microsome</keyword>
<dbReference type="GO" id="GO:0005789">
    <property type="term" value="C:endoplasmic reticulum membrane"/>
    <property type="evidence" value="ECO:0007669"/>
    <property type="project" value="UniProtKB-SubCell"/>
</dbReference>
<dbReference type="SUPFAM" id="SSF48264">
    <property type="entry name" value="Cytochrome P450"/>
    <property type="match status" value="1"/>
</dbReference>
<dbReference type="GO" id="GO:0016712">
    <property type="term" value="F:oxidoreductase activity, acting on paired donors, with incorporation or reduction of molecular oxygen, reduced flavin or flavoprotein as one donor, and incorporation of one atom of oxygen"/>
    <property type="evidence" value="ECO:0007669"/>
    <property type="project" value="TreeGrafter"/>
</dbReference>
<dbReference type="RefSeq" id="XP_028040963.1">
    <property type="nucleotide sequence ID" value="XM_028185162.1"/>
</dbReference>
<evidence type="ECO:0000256" key="12">
    <source>
        <dbReference type="ARBA" id="ARBA00023033"/>
    </source>
</evidence>
<dbReference type="GO" id="GO:0005506">
    <property type="term" value="F:iron ion binding"/>
    <property type="evidence" value="ECO:0007669"/>
    <property type="project" value="InterPro"/>
</dbReference>
<dbReference type="Pfam" id="PF00067">
    <property type="entry name" value="p450"/>
    <property type="match status" value="1"/>
</dbReference>
<dbReference type="KEGG" id="bman:114251017"/>
<evidence type="ECO:0000256" key="16">
    <source>
        <dbReference type="SAM" id="Phobius"/>
    </source>
</evidence>
<keyword evidence="7 14" id="KW-0479">Metal-binding</keyword>
<dbReference type="InterPro" id="IPR017972">
    <property type="entry name" value="Cyt_P450_CS"/>
</dbReference>
<evidence type="ECO:0000256" key="14">
    <source>
        <dbReference type="PIRSR" id="PIRSR602401-1"/>
    </source>
</evidence>
<evidence type="ECO:0000256" key="9">
    <source>
        <dbReference type="ARBA" id="ARBA00022848"/>
    </source>
</evidence>
<dbReference type="Gene3D" id="1.10.630.10">
    <property type="entry name" value="Cytochrome P450"/>
    <property type="match status" value="1"/>
</dbReference>
<evidence type="ECO:0000256" key="2">
    <source>
        <dbReference type="ARBA" id="ARBA00003690"/>
    </source>
</evidence>
<comment type="similarity">
    <text evidence="5 15">Belongs to the cytochrome P450 family.</text>
</comment>
<comment type="cofactor">
    <cofactor evidence="1 14">
        <name>heme</name>
        <dbReference type="ChEBI" id="CHEBI:30413"/>
    </cofactor>
</comment>
<evidence type="ECO:0000313" key="18">
    <source>
        <dbReference type="RefSeq" id="XP_028040963.1"/>
    </source>
</evidence>
<evidence type="ECO:0000256" key="8">
    <source>
        <dbReference type="ARBA" id="ARBA00022824"/>
    </source>
</evidence>
<keyword evidence="12 15" id="KW-0503">Monooxygenase</keyword>
<keyword evidence="17" id="KW-1185">Reference proteome</keyword>
<comment type="subcellular location">
    <subcellularLocation>
        <location evidence="4">Endoplasmic reticulum membrane</location>
        <topology evidence="4">Peripheral membrane protein</topology>
    </subcellularLocation>
    <subcellularLocation>
        <location evidence="3">Microsome membrane</location>
        <topology evidence="3">Peripheral membrane protein</topology>
    </subcellularLocation>
</comment>
<keyword evidence="8" id="KW-0256">Endoplasmic reticulum</keyword>
<keyword evidence="16" id="KW-0812">Transmembrane</keyword>
<feature type="transmembrane region" description="Helical" evidence="16">
    <location>
        <begin position="38"/>
        <end position="54"/>
    </location>
</feature>
<evidence type="ECO:0000256" key="1">
    <source>
        <dbReference type="ARBA" id="ARBA00001971"/>
    </source>
</evidence>
<comment type="function">
    <text evidence="2">May be involved in the metabolism of insect hormones and in the breakdown of synthetic insecticides.</text>
</comment>
<reference evidence="18" key="1">
    <citation type="submission" date="2025-08" db="UniProtKB">
        <authorList>
            <consortium name="RefSeq"/>
        </authorList>
    </citation>
    <scope>IDENTIFICATION</scope>
    <source>
        <tissue evidence="18">Silk gland</tissue>
    </source>
</reference>
<evidence type="ECO:0000256" key="15">
    <source>
        <dbReference type="RuleBase" id="RU000461"/>
    </source>
</evidence>
<dbReference type="GO" id="GO:0020037">
    <property type="term" value="F:heme binding"/>
    <property type="evidence" value="ECO:0007669"/>
    <property type="project" value="InterPro"/>
</dbReference>
<accession>A0A6J2KH98</accession>
<keyword evidence="6 14" id="KW-0349">Heme</keyword>
<evidence type="ECO:0000256" key="10">
    <source>
        <dbReference type="ARBA" id="ARBA00023002"/>
    </source>
</evidence>
<dbReference type="FunFam" id="1.10.630.10:FF:000238">
    <property type="entry name" value="Cytochrome P450 2A6"/>
    <property type="match status" value="1"/>
</dbReference>
<keyword evidence="10 15" id="KW-0560">Oxidoreductase</keyword>
<evidence type="ECO:0000256" key="6">
    <source>
        <dbReference type="ARBA" id="ARBA00022617"/>
    </source>
</evidence>
<dbReference type="GeneID" id="114251017"/>
<keyword evidence="13 16" id="KW-0472">Membrane</keyword>
<dbReference type="InterPro" id="IPR036396">
    <property type="entry name" value="Cyt_P450_sf"/>
</dbReference>
<dbReference type="AlphaFoldDB" id="A0A6J2KH98"/>